<evidence type="ECO:0000256" key="2">
    <source>
        <dbReference type="PROSITE-ProRule" id="PRU00302"/>
    </source>
</evidence>
<dbReference type="Gene3D" id="2.10.70.10">
    <property type="entry name" value="Complement Module, domain 1"/>
    <property type="match status" value="1"/>
</dbReference>
<dbReference type="Pfam" id="PF00084">
    <property type="entry name" value="Sushi"/>
    <property type="match status" value="1"/>
</dbReference>
<feature type="domain" description="Sushi" evidence="4">
    <location>
        <begin position="1"/>
        <end position="58"/>
    </location>
</feature>
<evidence type="ECO:0000313" key="5">
    <source>
        <dbReference type="EMBL" id="VDI01513.1"/>
    </source>
</evidence>
<evidence type="ECO:0000259" key="4">
    <source>
        <dbReference type="PROSITE" id="PS50923"/>
    </source>
</evidence>
<keyword evidence="3" id="KW-0812">Transmembrane</keyword>
<dbReference type="AlphaFoldDB" id="A0A8B6C7V9"/>
<organism evidence="5 6">
    <name type="scientific">Mytilus galloprovincialis</name>
    <name type="common">Mediterranean mussel</name>
    <dbReference type="NCBI Taxonomy" id="29158"/>
    <lineage>
        <taxon>Eukaryota</taxon>
        <taxon>Metazoa</taxon>
        <taxon>Spiralia</taxon>
        <taxon>Lophotrochozoa</taxon>
        <taxon>Mollusca</taxon>
        <taxon>Bivalvia</taxon>
        <taxon>Autobranchia</taxon>
        <taxon>Pteriomorphia</taxon>
        <taxon>Mytilida</taxon>
        <taxon>Mytiloidea</taxon>
        <taxon>Mytilidae</taxon>
        <taxon>Mytilinae</taxon>
        <taxon>Mytilus</taxon>
    </lineage>
</organism>
<sequence length="292" mass="33431">MVCSEPGTISDGYTTSTKSRYGNHEAVGYICHQGYSLVGSPIITCNGSHWSTLPECTLNIKDDESKREREKTKPAVDIYNFITFSEKPHNNAVWFWLLIGLGLLLTIAIITALCLYCTKRHRYRRRNRVRALNSDDDEQFGCCGGCCDYGGSCDVCGCIDYYGCCALYGCCGYLGVCSWFFGCCRCCREPLESHRKRMDVTGNVFYINHQNVTPRISTRWEELPKRGRLSKKTAMRLKKKRQRMLENRDYVSERVENPLNDETYGKVRRSAKDLDIWLPHSNPVRSINTSTK</sequence>
<name>A0A8B6C7V9_MYTGA</name>
<evidence type="ECO:0000313" key="6">
    <source>
        <dbReference type="Proteomes" id="UP000596742"/>
    </source>
</evidence>
<dbReference type="Proteomes" id="UP000596742">
    <property type="component" value="Unassembled WGS sequence"/>
</dbReference>
<dbReference type="PROSITE" id="PS50923">
    <property type="entry name" value="SUSHI"/>
    <property type="match status" value="1"/>
</dbReference>
<gene>
    <name evidence="5" type="ORF">MGAL_10B081547</name>
</gene>
<feature type="transmembrane region" description="Helical" evidence="3">
    <location>
        <begin position="93"/>
        <end position="118"/>
    </location>
</feature>
<keyword evidence="1" id="KW-1015">Disulfide bond</keyword>
<evidence type="ECO:0000256" key="3">
    <source>
        <dbReference type="SAM" id="Phobius"/>
    </source>
</evidence>
<protein>
    <recommendedName>
        <fullName evidence="4">Sushi domain-containing protein</fullName>
    </recommendedName>
</protein>
<proteinExistence type="predicted"/>
<dbReference type="InterPro" id="IPR000436">
    <property type="entry name" value="Sushi_SCR_CCP_dom"/>
</dbReference>
<dbReference type="SMART" id="SM00032">
    <property type="entry name" value="CCP"/>
    <property type="match status" value="1"/>
</dbReference>
<keyword evidence="3" id="KW-0472">Membrane</keyword>
<keyword evidence="6" id="KW-1185">Reference proteome</keyword>
<reference evidence="5" key="1">
    <citation type="submission" date="2018-11" db="EMBL/GenBank/DDBJ databases">
        <authorList>
            <person name="Alioto T."/>
            <person name="Alioto T."/>
        </authorList>
    </citation>
    <scope>NUCLEOTIDE SEQUENCE</scope>
</reference>
<keyword evidence="2" id="KW-0768">Sushi</keyword>
<keyword evidence="3" id="KW-1133">Transmembrane helix</keyword>
<dbReference type="CDD" id="cd00033">
    <property type="entry name" value="CCP"/>
    <property type="match status" value="1"/>
</dbReference>
<dbReference type="OrthoDB" id="6127264at2759"/>
<comment type="caution">
    <text evidence="5">The sequence shown here is derived from an EMBL/GenBank/DDBJ whole genome shotgun (WGS) entry which is preliminary data.</text>
</comment>
<comment type="caution">
    <text evidence="2">Lacks conserved residue(s) required for the propagation of feature annotation.</text>
</comment>
<accession>A0A8B6C7V9</accession>
<dbReference type="SUPFAM" id="SSF57535">
    <property type="entry name" value="Complement control module/SCR domain"/>
    <property type="match status" value="1"/>
</dbReference>
<dbReference type="InterPro" id="IPR035976">
    <property type="entry name" value="Sushi/SCR/CCP_sf"/>
</dbReference>
<dbReference type="EMBL" id="UYJE01001356">
    <property type="protein sequence ID" value="VDI01513.1"/>
    <property type="molecule type" value="Genomic_DNA"/>
</dbReference>
<evidence type="ECO:0000256" key="1">
    <source>
        <dbReference type="ARBA" id="ARBA00023157"/>
    </source>
</evidence>